<name>A0A109JI65_9BRAD</name>
<evidence type="ECO:0000313" key="9">
    <source>
        <dbReference type="Proteomes" id="UP000057737"/>
    </source>
</evidence>
<evidence type="ECO:0000256" key="5">
    <source>
        <dbReference type="ARBA" id="ARBA00022833"/>
    </source>
</evidence>
<reference evidence="8 9" key="1">
    <citation type="submission" date="2015-11" db="EMBL/GenBank/DDBJ databases">
        <title>Draft Genome Sequence of the Strain BR 10303 (Bradyrhizobium sp.) isolated from nodules of Centrolobium paraense.</title>
        <authorList>
            <person name="Zelli J.E."/>
            <person name="Simoes-Araujo J.L."/>
            <person name="Barauna A.C."/>
            <person name="Silva K."/>
        </authorList>
    </citation>
    <scope>NUCLEOTIDE SEQUENCE [LARGE SCALE GENOMIC DNA]</scope>
    <source>
        <strain evidence="8 9">BR 10303</strain>
    </source>
</reference>
<keyword evidence="4" id="KW-0378">Hydrolase</keyword>
<dbReference type="Proteomes" id="UP000057737">
    <property type="component" value="Unassembled WGS sequence"/>
</dbReference>
<dbReference type="AlphaFoldDB" id="A0A109JI65"/>
<dbReference type="Pfam" id="PF00753">
    <property type="entry name" value="Lactamase_B"/>
    <property type="match status" value="1"/>
</dbReference>
<evidence type="ECO:0000313" key="8">
    <source>
        <dbReference type="EMBL" id="KWV49318.1"/>
    </source>
</evidence>
<feature type="domain" description="Metallo-beta-lactamase" evidence="7">
    <location>
        <begin position="60"/>
        <end position="288"/>
    </location>
</feature>
<feature type="chain" id="PRO_5007136823" description="Metallo-beta-lactamase domain-containing protein" evidence="6">
    <location>
        <begin position="26"/>
        <end position="296"/>
    </location>
</feature>
<dbReference type="PANTHER" id="PTHR42978:SF2">
    <property type="entry name" value="102 KBASES UNSTABLE REGION: FROM 1 TO 119443"/>
    <property type="match status" value="1"/>
</dbReference>
<dbReference type="CDD" id="cd07729">
    <property type="entry name" value="AHL_lactonase_MBL-fold"/>
    <property type="match status" value="1"/>
</dbReference>
<sequence>MLLRCAKVLGSLSVGLFLTAVAAMAGEPPKEMKLYVFSSGALNLDKSLIQNGASGKVQIPVGFFLIRHPKGDVLFDCGNNDKIITNPDYWGPFVKALDPGRSPDIAIDTQLSKIDVKPSDIKYVVLGHFHVDHAGNIGKFLDSTFVYQRDEIRNAFWPVPGYATFFITDDFAMLRNGVGGPMPSKYKTIELDGDLDLFGDNNVYIHRAVSHTPGSQILIVRLPKTGTVVLTSDAVYLQENLEKNILPSVGSVYDPVGMLDAYAWVKRVHDAEGGDIIYAHDPDVYKAHKHSPEFYE</sequence>
<keyword evidence="3" id="KW-0479">Metal-binding</keyword>
<dbReference type="SMART" id="SM00849">
    <property type="entry name" value="Lactamase_B"/>
    <property type="match status" value="1"/>
</dbReference>
<organism evidence="8 9">
    <name type="scientific">Bradyrhizobium macuxiense</name>
    <dbReference type="NCBI Taxonomy" id="1755647"/>
    <lineage>
        <taxon>Bacteria</taxon>
        <taxon>Pseudomonadati</taxon>
        <taxon>Pseudomonadota</taxon>
        <taxon>Alphaproteobacteria</taxon>
        <taxon>Hyphomicrobiales</taxon>
        <taxon>Nitrobacteraceae</taxon>
        <taxon>Bradyrhizobium</taxon>
    </lineage>
</organism>
<dbReference type="RefSeq" id="WP_066512704.1">
    <property type="nucleotide sequence ID" value="NZ_LNCU01000102.1"/>
</dbReference>
<dbReference type="InterPro" id="IPR001279">
    <property type="entry name" value="Metallo-B-lactamas"/>
</dbReference>
<evidence type="ECO:0000259" key="7">
    <source>
        <dbReference type="SMART" id="SM00849"/>
    </source>
</evidence>
<evidence type="ECO:0000256" key="1">
    <source>
        <dbReference type="ARBA" id="ARBA00001947"/>
    </source>
</evidence>
<dbReference type="EMBL" id="LNCU01000102">
    <property type="protein sequence ID" value="KWV49318.1"/>
    <property type="molecule type" value="Genomic_DNA"/>
</dbReference>
<comment type="caution">
    <text evidence="8">The sequence shown here is derived from an EMBL/GenBank/DDBJ whole genome shotgun (WGS) entry which is preliminary data.</text>
</comment>
<dbReference type="GO" id="GO:0016787">
    <property type="term" value="F:hydrolase activity"/>
    <property type="evidence" value="ECO:0007669"/>
    <property type="project" value="UniProtKB-KW"/>
</dbReference>
<dbReference type="GO" id="GO:0046872">
    <property type="term" value="F:metal ion binding"/>
    <property type="evidence" value="ECO:0007669"/>
    <property type="project" value="UniProtKB-KW"/>
</dbReference>
<feature type="signal peptide" evidence="6">
    <location>
        <begin position="1"/>
        <end position="25"/>
    </location>
</feature>
<protein>
    <recommendedName>
        <fullName evidence="7">Metallo-beta-lactamase domain-containing protein</fullName>
    </recommendedName>
</protein>
<dbReference type="Gene3D" id="3.60.15.10">
    <property type="entry name" value="Ribonuclease Z/Hydroxyacylglutathione hydrolase-like"/>
    <property type="match status" value="1"/>
</dbReference>
<dbReference type="PANTHER" id="PTHR42978">
    <property type="entry name" value="QUORUM-QUENCHING LACTONASE YTNP-RELATED-RELATED"/>
    <property type="match status" value="1"/>
</dbReference>
<keyword evidence="6" id="KW-0732">Signal</keyword>
<keyword evidence="5" id="KW-0862">Zinc</keyword>
<dbReference type="SUPFAM" id="SSF56281">
    <property type="entry name" value="Metallo-hydrolase/oxidoreductase"/>
    <property type="match status" value="1"/>
</dbReference>
<accession>A0A109JI65</accession>
<dbReference type="InterPro" id="IPR036866">
    <property type="entry name" value="RibonucZ/Hydroxyglut_hydro"/>
</dbReference>
<comment type="cofactor">
    <cofactor evidence="1">
        <name>Zn(2+)</name>
        <dbReference type="ChEBI" id="CHEBI:29105"/>
    </cofactor>
</comment>
<evidence type="ECO:0000256" key="4">
    <source>
        <dbReference type="ARBA" id="ARBA00022801"/>
    </source>
</evidence>
<keyword evidence="9" id="KW-1185">Reference proteome</keyword>
<gene>
    <name evidence="8" type="ORF">AS156_16420</name>
</gene>
<comment type="similarity">
    <text evidence="2">Belongs to the metallo-beta-lactamase superfamily.</text>
</comment>
<evidence type="ECO:0000256" key="3">
    <source>
        <dbReference type="ARBA" id="ARBA00022723"/>
    </source>
</evidence>
<proteinExistence type="inferred from homology"/>
<evidence type="ECO:0000256" key="6">
    <source>
        <dbReference type="SAM" id="SignalP"/>
    </source>
</evidence>
<dbReference type="InterPro" id="IPR051013">
    <property type="entry name" value="MBL_superfamily_lactonases"/>
</dbReference>
<dbReference type="OrthoDB" id="9773738at2"/>
<evidence type="ECO:0000256" key="2">
    <source>
        <dbReference type="ARBA" id="ARBA00007749"/>
    </source>
</evidence>